<accession>A0A3M6TID4</accession>
<evidence type="ECO:0000256" key="4">
    <source>
        <dbReference type="ARBA" id="ARBA00022723"/>
    </source>
</evidence>
<feature type="region of interest" description="Disordered" evidence="10">
    <location>
        <begin position="516"/>
        <end position="597"/>
    </location>
</feature>
<feature type="region of interest" description="Disordered" evidence="10">
    <location>
        <begin position="397"/>
        <end position="456"/>
    </location>
</feature>
<sequence>MTGKTMFGVAAVGASVIVGYGLYKYVQGRQSARKVKEAVDQMCSPIKSIDKPNVYIRNYVGVREKLKKLYEGGPEKLQIISDFDKTLTKFVINGEKGCTVYGVIESSKQFPESYREKAKQLKEKYMPIEFSPWTKGNELIIELNIKQNQIPDIVKDAHIALRDGVEWFFVKLHEKKVPVLIISGGLGDLIKEVIDQQSTLYDNVTIIANFFKYEQGVMVGFKEELLFSNNKKERTKDLPYFDKIKERTNVIVMGDLPDDAHVSDSPKYTEVTLTVGFLNEKKNGSQGEAKEGCVWVILEVSKASKASLLARGLPTKTKPPAFKRVPKGQHKAVKETKPGYSLYTSDSEDQVSSVDRGLNRCAALLSNILDNEDKDGTAKSKVTSLGKPVKSSLKRAGAALHHQVKPDKLSTQRTRVSSRKVVIPTAKTDDRGTASPSPSRPQEVKQGTSTAYNDRLVSSTPILTAEERQKHQQLQKREAELQQELSQLKQRYELLQKQNDPNHHMEQKLQLQNSMMQELDSHQQKQPLQRSACSRHSNERQSVSNSESEKHSRRPSARRSLDYSGFPEVKISASDTSVDRGFDEPQVGSVSDTMGAEGRERVGDEDLMHNMDDSVTQEVDTPGSKKQVRIVSPSGNTSPPVEREFLASASPLQNVSNSTNTEISEGKRTRQMATPSSVSAQASSRREKDGIEMSSAENQARMIQYLIDELRALLGNTGDLEVDRLLNEIDDAVKLLPYLLEKDHTASVSQEIEQAVRAYKVENAQLKRKLLISHQKLKEGSVKKHDDKSSSRTDLAFESCRSVNSVLQKQLTEEKDKKEQILTERDRLSQNLNELKEERKKFLQILSNKEQDHLRLKRELQQDSSKLTAVLFICTVIRLHPFESNIFIYTSVRTRKVSKANKTSSFQKDAEIERLKELTRGLQQSLTRLLSDIEQFQPNGPLRLGTMLDKAIALEGLNSFLGSGLQTAGQATTPGLSPEVLQLARRDNRNPISPSRPEKAITTPEQSPSFSQGVVSTGKVSRKGNDVKYKKQLRFADATQNTSTHAEDGLKVEDKENGGDLSSLSSGEEEDFKRDLANLDANIARIQKSLRETAYRT</sequence>
<dbReference type="SUPFAM" id="SSF56784">
    <property type="entry name" value="HAD-like"/>
    <property type="match status" value="1"/>
</dbReference>
<evidence type="ECO:0000256" key="3">
    <source>
        <dbReference type="ARBA" id="ARBA00012643"/>
    </source>
</evidence>
<feature type="region of interest" description="Disordered" evidence="10">
    <location>
        <begin position="1038"/>
        <end position="1070"/>
    </location>
</feature>
<dbReference type="EMBL" id="RCHS01003537">
    <property type="protein sequence ID" value="RMX41004.1"/>
    <property type="molecule type" value="Genomic_DNA"/>
</dbReference>
<comment type="caution">
    <text evidence="12">The sequence shown here is derived from an EMBL/GenBank/DDBJ whole genome shotgun (WGS) entry which is preliminary data.</text>
</comment>
<proteinExistence type="inferred from homology"/>
<evidence type="ECO:0000313" key="12">
    <source>
        <dbReference type="EMBL" id="RMX41004.1"/>
    </source>
</evidence>
<dbReference type="SFLD" id="SFLDS00003">
    <property type="entry name" value="Haloacid_Dehalogenase"/>
    <property type="match status" value="1"/>
</dbReference>
<feature type="compositionally biased region" description="Polar residues" evidence="10">
    <location>
        <begin position="671"/>
        <end position="683"/>
    </location>
</feature>
<evidence type="ECO:0000256" key="10">
    <source>
        <dbReference type="SAM" id="MobiDB-lite"/>
    </source>
</evidence>
<keyword evidence="6" id="KW-0378">Hydrolase</keyword>
<dbReference type="GO" id="GO:0000166">
    <property type="term" value="F:nucleotide binding"/>
    <property type="evidence" value="ECO:0007669"/>
    <property type="project" value="UniProtKB-KW"/>
</dbReference>
<evidence type="ECO:0000256" key="8">
    <source>
        <dbReference type="ARBA" id="ARBA00023080"/>
    </source>
</evidence>
<dbReference type="InterPro" id="IPR023214">
    <property type="entry name" value="HAD_sf"/>
</dbReference>
<dbReference type="STRING" id="46731.A0A3M6TID4"/>
<keyword evidence="5" id="KW-0547">Nucleotide-binding</keyword>
<feature type="region of interest" description="Disordered" evidence="10">
    <location>
        <begin position="986"/>
        <end position="1022"/>
    </location>
</feature>
<name>A0A3M6TID4_POCDA</name>
<evidence type="ECO:0000256" key="1">
    <source>
        <dbReference type="ARBA" id="ARBA00000815"/>
    </source>
</evidence>
<dbReference type="EC" id="3.1.3.5" evidence="3"/>
<protein>
    <recommendedName>
        <fullName evidence="3">5'-nucleotidase</fullName>
        <ecNumber evidence="3">3.1.3.5</ecNumber>
    </recommendedName>
</protein>
<keyword evidence="13" id="KW-1185">Reference proteome</keyword>
<keyword evidence="8" id="KW-0546">Nucleotide metabolism</keyword>
<feature type="compositionally biased region" description="Polar residues" evidence="10">
    <location>
        <begin position="1003"/>
        <end position="1019"/>
    </location>
</feature>
<evidence type="ECO:0000256" key="9">
    <source>
        <dbReference type="SAM" id="Coils"/>
    </source>
</evidence>
<feature type="compositionally biased region" description="Polar residues" evidence="10">
    <location>
        <begin position="524"/>
        <end position="546"/>
    </location>
</feature>
<dbReference type="Pfam" id="PF05822">
    <property type="entry name" value="UMPH-1"/>
    <property type="match status" value="1"/>
</dbReference>
<dbReference type="InterPro" id="IPR006434">
    <property type="entry name" value="Pyrimidine_nucleotidase_eu"/>
</dbReference>
<dbReference type="AlphaFoldDB" id="A0A3M6TID4"/>
<dbReference type="InterPro" id="IPR036412">
    <property type="entry name" value="HAD-like_sf"/>
</dbReference>
<dbReference type="Gene3D" id="3.40.50.1000">
    <property type="entry name" value="HAD superfamily/HAD-like"/>
    <property type="match status" value="1"/>
</dbReference>
<dbReference type="GO" id="GO:0000287">
    <property type="term" value="F:magnesium ion binding"/>
    <property type="evidence" value="ECO:0007669"/>
    <property type="project" value="InterPro"/>
</dbReference>
<feature type="coiled-coil region" evidence="9">
    <location>
        <begin position="464"/>
        <end position="498"/>
    </location>
</feature>
<feature type="transmembrane region" description="Helical" evidence="11">
    <location>
        <begin position="6"/>
        <end position="26"/>
    </location>
</feature>
<evidence type="ECO:0000256" key="5">
    <source>
        <dbReference type="ARBA" id="ARBA00022741"/>
    </source>
</evidence>
<feature type="compositionally biased region" description="Polar residues" evidence="10">
    <location>
        <begin position="650"/>
        <end position="663"/>
    </location>
</feature>
<keyword evidence="11" id="KW-1133">Transmembrane helix</keyword>
<evidence type="ECO:0000256" key="11">
    <source>
        <dbReference type="SAM" id="Phobius"/>
    </source>
</evidence>
<keyword evidence="7" id="KW-0460">Magnesium</keyword>
<dbReference type="PANTHER" id="PTHR13045">
    <property type="entry name" value="5'-NUCLEOTIDASE"/>
    <property type="match status" value="1"/>
</dbReference>
<dbReference type="Proteomes" id="UP000275408">
    <property type="component" value="Unassembled WGS sequence"/>
</dbReference>
<dbReference type="GO" id="GO:0009117">
    <property type="term" value="P:nucleotide metabolic process"/>
    <property type="evidence" value="ECO:0007669"/>
    <property type="project" value="UniProtKB-KW"/>
</dbReference>
<comment type="catalytic activity">
    <reaction evidence="1">
        <text>a ribonucleoside 5'-phosphate + H2O = a ribonucleoside + phosphate</text>
        <dbReference type="Rhea" id="RHEA:12484"/>
        <dbReference type="ChEBI" id="CHEBI:15377"/>
        <dbReference type="ChEBI" id="CHEBI:18254"/>
        <dbReference type="ChEBI" id="CHEBI:43474"/>
        <dbReference type="ChEBI" id="CHEBI:58043"/>
        <dbReference type="EC" id="3.1.3.5"/>
    </reaction>
</comment>
<dbReference type="Pfam" id="PF15254">
    <property type="entry name" value="CCDC14"/>
    <property type="match status" value="2"/>
</dbReference>
<dbReference type="PANTHER" id="PTHR13045:SF0">
    <property type="entry name" value="7-METHYLGUANOSINE PHOSPHATE-SPECIFIC 5'-NUCLEOTIDASE"/>
    <property type="match status" value="1"/>
</dbReference>
<dbReference type="OrthoDB" id="10014216at2759"/>
<keyword evidence="4" id="KW-0479">Metal-binding</keyword>
<comment type="similarity">
    <text evidence="2">Belongs to the pyrimidine 5'-nucleotidase family.</text>
</comment>
<dbReference type="GO" id="GO:0008253">
    <property type="term" value="F:5'-nucleotidase activity"/>
    <property type="evidence" value="ECO:0007669"/>
    <property type="project" value="UniProtKB-EC"/>
</dbReference>
<evidence type="ECO:0000256" key="6">
    <source>
        <dbReference type="ARBA" id="ARBA00022801"/>
    </source>
</evidence>
<feature type="compositionally biased region" description="Basic and acidic residues" evidence="10">
    <location>
        <begin position="1045"/>
        <end position="1058"/>
    </location>
</feature>
<dbReference type="GO" id="GO:0005737">
    <property type="term" value="C:cytoplasm"/>
    <property type="evidence" value="ECO:0007669"/>
    <property type="project" value="InterPro"/>
</dbReference>
<keyword evidence="11" id="KW-0812">Transmembrane</keyword>
<gene>
    <name evidence="12" type="ORF">pdam_00011577</name>
</gene>
<evidence type="ECO:0000256" key="2">
    <source>
        <dbReference type="ARBA" id="ARBA00008389"/>
    </source>
</evidence>
<keyword evidence="9" id="KW-0175">Coiled coil</keyword>
<reference evidence="12 13" key="1">
    <citation type="journal article" date="2018" name="Sci. Rep.">
        <title>Comparative analysis of the Pocillopora damicornis genome highlights role of immune system in coral evolution.</title>
        <authorList>
            <person name="Cunning R."/>
            <person name="Bay R.A."/>
            <person name="Gillette P."/>
            <person name="Baker A.C."/>
            <person name="Traylor-Knowles N."/>
        </authorList>
    </citation>
    <scope>NUCLEOTIDE SEQUENCE [LARGE SCALE GENOMIC DNA]</scope>
    <source>
        <strain evidence="12">RSMAS</strain>
        <tissue evidence="12">Whole animal</tissue>
    </source>
</reference>
<evidence type="ECO:0000256" key="7">
    <source>
        <dbReference type="ARBA" id="ARBA00022842"/>
    </source>
</evidence>
<dbReference type="Gene3D" id="1.10.150.340">
    <property type="entry name" value="Pyrimidine 5'-nucleotidase (UMPH-1), N-terminal domain"/>
    <property type="match status" value="1"/>
</dbReference>
<keyword evidence="11" id="KW-0472">Membrane</keyword>
<evidence type="ECO:0000313" key="13">
    <source>
        <dbReference type="Proteomes" id="UP000275408"/>
    </source>
</evidence>
<feature type="compositionally biased region" description="Polar residues" evidence="10">
    <location>
        <begin position="445"/>
        <end position="456"/>
    </location>
</feature>
<dbReference type="InterPro" id="IPR029343">
    <property type="entry name" value="CCDC14"/>
</dbReference>
<feature type="region of interest" description="Disordered" evidence="10">
    <location>
        <begin position="615"/>
        <end position="694"/>
    </location>
</feature>
<organism evidence="12 13">
    <name type="scientific">Pocillopora damicornis</name>
    <name type="common">Cauliflower coral</name>
    <name type="synonym">Millepora damicornis</name>
    <dbReference type="NCBI Taxonomy" id="46731"/>
    <lineage>
        <taxon>Eukaryota</taxon>
        <taxon>Metazoa</taxon>
        <taxon>Cnidaria</taxon>
        <taxon>Anthozoa</taxon>
        <taxon>Hexacorallia</taxon>
        <taxon>Scleractinia</taxon>
        <taxon>Astrocoeniina</taxon>
        <taxon>Pocilloporidae</taxon>
        <taxon>Pocillopora</taxon>
    </lineage>
</organism>
<dbReference type="SFLD" id="SFLDG01128">
    <property type="entry name" value="C1.4:_5'-Nucleotidase_Like"/>
    <property type="match status" value="1"/>
</dbReference>
<feature type="coiled-coil region" evidence="9">
    <location>
        <begin position="804"/>
        <end position="863"/>
    </location>
</feature>